<proteinExistence type="predicted"/>
<name>A0A0G0MAJ9_9BACT</name>
<evidence type="ECO:0000313" key="6">
    <source>
        <dbReference type="EMBL" id="KKR00208.1"/>
    </source>
</evidence>
<keyword evidence="4" id="KW-0804">Transcription</keyword>
<evidence type="ECO:0000313" key="7">
    <source>
        <dbReference type="Proteomes" id="UP000033881"/>
    </source>
</evidence>
<dbReference type="CDD" id="cd06171">
    <property type="entry name" value="Sigma70_r4"/>
    <property type="match status" value="1"/>
</dbReference>
<dbReference type="Gene3D" id="1.20.120.1810">
    <property type="match status" value="1"/>
</dbReference>
<dbReference type="AlphaFoldDB" id="A0A0G0MAJ9"/>
<dbReference type="GO" id="GO:0016987">
    <property type="term" value="F:sigma factor activity"/>
    <property type="evidence" value="ECO:0007669"/>
    <property type="project" value="UniProtKB-KW"/>
</dbReference>
<evidence type="ECO:0000256" key="2">
    <source>
        <dbReference type="ARBA" id="ARBA00023082"/>
    </source>
</evidence>
<dbReference type="SUPFAM" id="SSF88946">
    <property type="entry name" value="Sigma2 domain of RNA polymerase sigma factors"/>
    <property type="match status" value="1"/>
</dbReference>
<dbReference type="PANTHER" id="PTHR30385">
    <property type="entry name" value="SIGMA FACTOR F FLAGELLAR"/>
    <property type="match status" value="1"/>
</dbReference>
<dbReference type="InterPro" id="IPR013324">
    <property type="entry name" value="RNA_pol_sigma_r3/r4-like"/>
</dbReference>
<keyword evidence="3" id="KW-0238">DNA-binding</keyword>
<reference evidence="6 7" key="1">
    <citation type="journal article" date="2015" name="Nature">
        <title>rRNA introns, odd ribosomes, and small enigmatic genomes across a large radiation of phyla.</title>
        <authorList>
            <person name="Brown C.T."/>
            <person name="Hug L.A."/>
            <person name="Thomas B.C."/>
            <person name="Sharon I."/>
            <person name="Castelle C.J."/>
            <person name="Singh A."/>
            <person name="Wilkins M.J."/>
            <person name="Williams K.H."/>
            <person name="Banfield J.F."/>
        </authorList>
    </citation>
    <scope>NUCLEOTIDE SEQUENCE [LARGE SCALE GENOMIC DNA]</scope>
</reference>
<evidence type="ECO:0000256" key="4">
    <source>
        <dbReference type="ARBA" id="ARBA00023163"/>
    </source>
</evidence>
<evidence type="ECO:0000259" key="5">
    <source>
        <dbReference type="Pfam" id="PF04545"/>
    </source>
</evidence>
<dbReference type="InterPro" id="IPR007630">
    <property type="entry name" value="RNA_pol_sigma70_r4"/>
</dbReference>
<sequence length="270" mass="31027">MKKNTRFLDLKEQTLRLIEKLHKIDPKTHREEYSEIVGEICQLNMGLVGKQIRKFLSPNLSQDDLNDLYASGREGLLFAIPKFDPSMGNTFASYASQCVFGYVMKWINWNSSMPLPSNIAGAITAARNGKTYLCQDASSPFYHKILFKDRNGVEHEVDPVIIEIAKGSLSLELLAENTEEGIFEIGDEEFEDQVIDREAIQKAVAQLENRDKKILMMRYDQEWKLKKVAENMKLSIARVQQIEQRAISRFKSLLEEEGYDVATHFKNLKD</sequence>
<dbReference type="SUPFAM" id="SSF88659">
    <property type="entry name" value="Sigma3 and sigma4 domains of RNA polymerase sigma factors"/>
    <property type="match status" value="1"/>
</dbReference>
<dbReference type="STRING" id="1618574.UT24_C0015G0016"/>
<dbReference type="NCBIfam" id="TIGR02937">
    <property type="entry name" value="sigma70-ECF"/>
    <property type="match status" value="1"/>
</dbReference>
<keyword evidence="1" id="KW-0805">Transcription regulation</keyword>
<protein>
    <submittedName>
        <fullName evidence="6">RNA polymerase sigma factor</fullName>
    </submittedName>
</protein>
<dbReference type="EMBL" id="LBWB01000015">
    <property type="protein sequence ID" value="KKR00208.1"/>
    <property type="molecule type" value="Genomic_DNA"/>
</dbReference>
<organism evidence="6 7">
    <name type="scientific">Candidatus Woesebacteria bacterium GW2011_GWB1_39_12</name>
    <dbReference type="NCBI Taxonomy" id="1618574"/>
    <lineage>
        <taxon>Bacteria</taxon>
        <taxon>Candidatus Woeseibacteriota</taxon>
    </lineage>
</organism>
<evidence type="ECO:0000256" key="3">
    <source>
        <dbReference type="ARBA" id="ARBA00023125"/>
    </source>
</evidence>
<dbReference type="PRINTS" id="PR00046">
    <property type="entry name" value="SIGMA70FCT"/>
</dbReference>
<dbReference type="Proteomes" id="UP000033881">
    <property type="component" value="Unassembled WGS sequence"/>
</dbReference>
<feature type="domain" description="RNA polymerase sigma-70 region 4" evidence="5">
    <location>
        <begin position="204"/>
        <end position="249"/>
    </location>
</feature>
<gene>
    <name evidence="6" type="ORF">UT24_C0015G0016</name>
</gene>
<dbReference type="InterPro" id="IPR013325">
    <property type="entry name" value="RNA_pol_sigma_r2"/>
</dbReference>
<dbReference type="InterPro" id="IPR014284">
    <property type="entry name" value="RNA_pol_sigma-70_dom"/>
</dbReference>
<dbReference type="GO" id="GO:0006352">
    <property type="term" value="P:DNA-templated transcription initiation"/>
    <property type="evidence" value="ECO:0007669"/>
    <property type="project" value="InterPro"/>
</dbReference>
<keyword evidence="2" id="KW-0731">Sigma factor</keyword>
<dbReference type="Pfam" id="PF04545">
    <property type="entry name" value="Sigma70_r4"/>
    <property type="match status" value="1"/>
</dbReference>
<evidence type="ECO:0000256" key="1">
    <source>
        <dbReference type="ARBA" id="ARBA00023015"/>
    </source>
</evidence>
<dbReference type="Gene3D" id="1.20.140.160">
    <property type="match status" value="1"/>
</dbReference>
<accession>A0A0G0MAJ9</accession>
<dbReference type="InterPro" id="IPR000943">
    <property type="entry name" value="RNA_pol_sigma70"/>
</dbReference>
<comment type="caution">
    <text evidence="6">The sequence shown here is derived from an EMBL/GenBank/DDBJ whole genome shotgun (WGS) entry which is preliminary data.</text>
</comment>
<dbReference type="GO" id="GO:0003677">
    <property type="term" value="F:DNA binding"/>
    <property type="evidence" value="ECO:0007669"/>
    <property type="project" value="UniProtKB-KW"/>
</dbReference>